<dbReference type="EMBL" id="PIXR01000208">
    <property type="protein sequence ID" value="TBU08242.1"/>
    <property type="molecule type" value="Genomic_DNA"/>
</dbReference>
<dbReference type="Proteomes" id="UP000291404">
    <property type="component" value="Unassembled WGS sequence"/>
</dbReference>
<keyword evidence="1" id="KW-0472">Membrane</keyword>
<comment type="caution">
    <text evidence="2">The sequence shown here is derived from an EMBL/GenBank/DDBJ whole genome shotgun (WGS) entry which is preliminary data.</text>
</comment>
<sequence length="137" mass="16128">MNSSLKLNVANLLRQNDFSRLDSTNESLNSDQENNFKLQQQDITNIIIFFILMTALFTLNWIQISNLSNEHAVKLTLLAGFSIFIKIFYLIYSFFELKNVKRSFYCHEISFYNITMLIILIVDIISGSFYFTYHKVQ</sequence>
<dbReference type="VEuPathDB" id="MicrosporidiaDB:CWI36_0124p0020"/>
<keyword evidence="1" id="KW-0812">Transmembrane</keyword>
<dbReference type="EMBL" id="PITI01000124">
    <property type="protein sequence ID" value="TBU08551.1"/>
    <property type="molecule type" value="Genomic_DNA"/>
</dbReference>
<evidence type="ECO:0000313" key="3">
    <source>
        <dbReference type="EMBL" id="TBU08551.1"/>
    </source>
</evidence>
<accession>A0A4V2JWK3</accession>
<reference evidence="4 5" key="1">
    <citation type="submission" date="2017-12" db="EMBL/GenBank/DDBJ databases">
        <authorList>
            <person name="Pombert J.-F."/>
            <person name="Haag K.L."/>
            <person name="Ebert D."/>
        </authorList>
    </citation>
    <scope>NUCLEOTIDE SEQUENCE [LARGE SCALE GENOMIC DNA]</scope>
    <source>
        <strain evidence="3">BE-OM-2</strain>
        <strain evidence="2">IL-BN-2</strain>
    </source>
</reference>
<feature type="transmembrane region" description="Helical" evidence="1">
    <location>
        <begin position="109"/>
        <end position="131"/>
    </location>
</feature>
<dbReference type="AlphaFoldDB" id="A0A4V2JWK3"/>
<dbReference type="Proteomes" id="UP000293045">
    <property type="component" value="Unassembled WGS sequence"/>
</dbReference>
<keyword evidence="1" id="KW-1133">Transmembrane helix</keyword>
<gene>
    <name evidence="3" type="ORF">CWI36_0124p0020</name>
    <name evidence="2" type="ORF">CWI39_0208p0010</name>
</gene>
<evidence type="ECO:0000313" key="4">
    <source>
        <dbReference type="Proteomes" id="UP000291404"/>
    </source>
</evidence>
<feature type="transmembrane region" description="Helical" evidence="1">
    <location>
        <begin position="43"/>
        <end position="63"/>
    </location>
</feature>
<dbReference type="VEuPathDB" id="MicrosporidiaDB:CWI39_0208p0010"/>
<protein>
    <recommendedName>
        <fullName evidence="6">Transmembrane protein</fullName>
    </recommendedName>
</protein>
<evidence type="ECO:0000256" key="1">
    <source>
        <dbReference type="SAM" id="Phobius"/>
    </source>
</evidence>
<proteinExistence type="predicted"/>
<feature type="transmembrane region" description="Helical" evidence="1">
    <location>
        <begin position="75"/>
        <end position="97"/>
    </location>
</feature>
<name>A0A4V2JWK3_9MICR</name>
<evidence type="ECO:0000313" key="2">
    <source>
        <dbReference type="EMBL" id="TBU08242.1"/>
    </source>
</evidence>
<organism evidence="2 5">
    <name type="scientific">Hamiltosporidium magnivora</name>
    <dbReference type="NCBI Taxonomy" id="148818"/>
    <lineage>
        <taxon>Eukaryota</taxon>
        <taxon>Fungi</taxon>
        <taxon>Fungi incertae sedis</taxon>
        <taxon>Microsporidia</taxon>
        <taxon>Dubosqiidae</taxon>
        <taxon>Hamiltosporidium</taxon>
    </lineage>
</organism>
<keyword evidence="4" id="KW-1185">Reference proteome</keyword>
<evidence type="ECO:0008006" key="6">
    <source>
        <dbReference type="Google" id="ProtNLM"/>
    </source>
</evidence>
<evidence type="ECO:0000313" key="5">
    <source>
        <dbReference type="Proteomes" id="UP000293045"/>
    </source>
</evidence>